<dbReference type="GO" id="GO:0005882">
    <property type="term" value="C:intermediate filament"/>
    <property type="evidence" value="ECO:0007669"/>
    <property type="project" value="UniProtKB-KW"/>
</dbReference>
<dbReference type="PANTHER" id="PTHR38140">
    <property type="entry name" value="KERATIN-ASSOCIATED PROTEIN 19-3-RELATED"/>
    <property type="match status" value="1"/>
</dbReference>
<comment type="subunit">
    <text evidence="2">Interacts with hair keratins.</text>
</comment>
<keyword evidence="3" id="KW-0677">Repeat</keyword>
<evidence type="ECO:0000256" key="4">
    <source>
        <dbReference type="ARBA" id="ARBA00022744"/>
    </source>
</evidence>
<gene>
    <name evidence="6" type="ORF">H920_17017</name>
</gene>
<dbReference type="AlphaFoldDB" id="A0A091CT68"/>
<evidence type="ECO:0000313" key="6">
    <source>
        <dbReference type="EMBL" id="KFO21587.1"/>
    </source>
</evidence>
<sequence>MSYYYGNYYGGLGYGLGGFSGLGYGYGSSYGLGGFGGFSLDPQAELTTSATMSSPYRGLGYGYGSFGVLRLRLWRWQLRQTGLGQGLWIQLWLWKLCLWVCKHPSTLTGTHTRLEQGTKLTTSDTMSYYSSYYGGLGYGYGGFGAWGYGCGCGCGSLGRLGWGRGYGSYGDY</sequence>
<keyword evidence="7" id="KW-1185">Reference proteome</keyword>
<evidence type="ECO:0000313" key="7">
    <source>
        <dbReference type="Proteomes" id="UP000028990"/>
    </source>
</evidence>
<dbReference type="Pfam" id="PF11759">
    <property type="entry name" value="KRTAP"/>
    <property type="match status" value="1"/>
</dbReference>
<accession>A0A091CT68</accession>
<organism evidence="6 7">
    <name type="scientific">Fukomys damarensis</name>
    <name type="common">Damaraland mole rat</name>
    <name type="synonym">Cryptomys damarensis</name>
    <dbReference type="NCBI Taxonomy" id="885580"/>
    <lineage>
        <taxon>Eukaryota</taxon>
        <taxon>Metazoa</taxon>
        <taxon>Chordata</taxon>
        <taxon>Craniata</taxon>
        <taxon>Vertebrata</taxon>
        <taxon>Euteleostomi</taxon>
        <taxon>Mammalia</taxon>
        <taxon>Eutheria</taxon>
        <taxon>Euarchontoglires</taxon>
        <taxon>Glires</taxon>
        <taxon>Rodentia</taxon>
        <taxon>Hystricomorpha</taxon>
        <taxon>Bathyergidae</taxon>
        <taxon>Fukomys</taxon>
    </lineage>
</organism>
<evidence type="ECO:0000256" key="3">
    <source>
        <dbReference type="ARBA" id="ARBA00022737"/>
    </source>
</evidence>
<proteinExistence type="inferred from homology"/>
<dbReference type="GO" id="GO:0005829">
    <property type="term" value="C:cytosol"/>
    <property type="evidence" value="ECO:0007669"/>
    <property type="project" value="UniProtKB-ARBA"/>
</dbReference>
<dbReference type="PANTHER" id="PTHR38140:SF3">
    <property type="entry name" value="KERATIN-ASSOCIATED PROTEIN 19-8"/>
    <property type="match status" value="1"/>
</dbReference>
<evidence type="ECO:0000256" key="1">
    <source>
        <dbReference type="ARBA" id="ARBA00003327"/>
    </source>
</evidence>
<evidence type="ECO:0000256" key="2">
    <source>
        <dbReference type="ARBA" id="ARBA00011662"/>
    </source>
</evidence>
<comment type="function">
    <text evidence="1">In the hair cortex, hair keratin intermediate filaments are embedded in an interfilamentous matrix, consisting of hair keratin-associated proteins (KRTAP), which are essential for the formation of a rigid and resistant hair shaft through their extensive disulfide bond cross-linking with abundant cysteine residues of hair keratins. The matrix proteins include the high-sulfur and high-glycine-tyrosine keratins.</text>
</comment>
<dbReference type="EMBL" id="KN124353">
    <property type="protein sequence ID" value="KFO21587.1"/>
    <property type="molecule type" value="Genomic_DNA"/>
</dbReference>
<dbReference type="Proteomes" id="UP000028990">
    <property type="component" value="Unassembled WGS sequence"/>
</dbReference>
<dbReference type="InterPro" id="IPR021743">
    <property type="entry name" value="KRTAP_type8/19/20/21/22"/>
</dbReference>
<keyword evidence="4" id="KW-0416">Keratin</keyword>
<name>A0A091CT68_FUKDA</name>
<reference evidence="6 7" key="1">
    <citation type="submission" date="2013-11" db="EMBL/GenBank/DDBJ databases">
        <title>The Damaraland mole rat (Fukomys damarensis) genome and evolution of African mole rats.</title>
        <authorList>
            <person name="Gladyshev V.N."/>
            <person name="Fang X."/>
        </authorList>
    </citation>
    <scope>NUCLEOTIDE SEQUENCE [LARGE SCALE GENOMIC DNA]</scope>
    <source>
        <tissue evidence="6">Liver</tissue>
    </source>
</reference>
<comment type="similarity">
    <text evidence="5">Belongs to the KRTAP type 19 family.</text>
</comment>
<dbReference type="InterPro" id="IPR051528">
    <property type="entry name" value="KRTAP_type_19"/>
</dbReference>
<evidence type="ECO:0000256" key="5">
    <source>
        <dbReference type="ARBA" id="ARBA00038294"/>
    </source>
</evidence>
<protein>
    <submittedName>
        <fullName evidence="6">Uncharacterized protein</fullName>
    </submittedName>
</protein>